<dbReference type="Proteomes" id="UP001159042">
    <property type="component" value="Unassembled WGS sequence"/>
</dbReference>
<name>A0AAV8V5W5_9CUCU</name>
<evidence type="ECO:0000313" key="3">
    <source>
        <dbReference type="Proteomes" id="UP001159042"/>
    </source>
</evidence>
<dbReference type="PANTHER" id="PTHR47055">
    <property type="entry name" value="DDE_TNP_1_7 DOMAIN-CONTAINING PROTEIN"/>
    <property type="match status" value="1"/>
</dbReference>
<dbReference type="GO" id="GO:0043565">
    <property type="term" value="F:sequence-specific DNA binding"/>
    <property type="evidence" value="ECO:0007669"/>
    <property type="project" value="TreeGrafter"/>
</dbReference>
<evidence type="ECO:0000313" key="2">
    <source>
        <dbReference type="EMBL" id="KAJ8909477.1"/>
    </source>
</evidence>
<proteinExistence type="predicted"/>
<reference evidence="2 3" key="1">
    <citation type="journal article" date="2023" name="Insect Mol. Biol.">
        <title>Genome sequencing provides insights into the evolution of gene families encoding plant cell wall-degrading enzymes in longhorned beetles.</title>
        <authorList>
            <person name="Shin N.R."/>
            <person name="Okamura Y."/>
            <person name="Kirsch R."/>
            <person name="Pauchet Y."/>
        </authorList>
    </citation>
    <scope>NUCLEOTIDE SEQUENCE [LARGE SCALE GENOMIC DNA]</scope>
    <source>
        <strain evidence="2">EAD_L_NR</strain>
    </source>
</reference>
<sequence length="280" mass="32222">MESILTKECIGPEKMMYLPKILSDSMRLNRFELILRNLHLNDNTQINKDDKLYKLTPLISSLNKNLRKFGGLEENLSIDESMILYYGKHYAKQYNKGKPIWFGFKNWALCTDNGYLLAFDIYTVKSTEPGRHEFGLEGQVVLSLLDLAGIPSNAGYKLYFDNYFTSVGLLNHLADKSYCASGTLRDNRLVNCPLKGAVKNNEWKTIKRGYFEHCSSEKISVILWKDNKIVCVGTNLDGVETKSVLRYSRDEKSKINVPQPQVINSYNKGMGESINWMEWW</sequence>
<dbReference type="InterPro" id="IPR052638">
    <property type="entry name" value="PiggyBac_TE-derived"/>
</dbReference>
<dbReference type="EMBL" id="JANEYG010000548">
    <property type="protein sequence ID" value="KAJ8909477.1"/>
    <property type="molecule type" value="Genomic_DNA"/>
</dbReference>
<accession>A0AAV8V5W5</accession>
<dbReference type="Pfam" id="PF13843">
    <property type="entry name" value="DDE_Tnp_1_7"/>
    <property type="match status" value="1"/>
</dbReference>
<feature type="domain" description="PiggyBac transposable element-derived protein" evidence="1">
    <location>
        <begin position="17"/>
        <end position="271"/>
    </location>
</feature>
<dbReference type="InterPro" id="IPR029526">
    <property type="entry name" value="PGBD"/>
</dbReference>
<protein>
    <recommendedName>
        <fullName evidence="1">PiggyBac transposable element-derived protein domain-containing protein</fullName>
    </recommendedName>
</protein>
<keyword evidence="3" id="KW-1185">Reference proteome</keyword>
<dbReference type="PANTHER" id="PTHR47055:SF3">
    <property type="entry name" value="PHORBOL-ESTER_DAG-TYPE DOMAIN-CONTAINING PROTEIN"/>
    <property type="match status" value="1"/>
</dbReference>
<evidence type="ECO:0000259" key="1">
    <source>
        <dbReference type="Pfam" id="PF13843"/>
    </source>
</evidence>
<organism evidence="2 3">
    <name type="scientific">Exocentrus adspersus</name>
    <dbReference type="NCBI Taxonomy" id="1586481"/>
    <lineage>
        <taxon>Eukaryota</taxon>
        <taxon>Metazoa</taxon>
        <taxon>Ecdysozoa</taxon>
        <taxon>Arthropoda</taxon>
        <taxon>Hexapoda</taxon>
        <taxon>Insecta</taxon>
        <taxon>Pterygota</taxon>
        <taxon>Neoptera</taxon>
        <taxon>Endopterygota</taxon>
        <taxon>Coleoptera</taxon>
        <taxon>Polyphaga</taxon>
        <taxon>Cucujiformia</taxon>
        <taxon>Chrysomeloidea</taxon>
        <taxon>Cerambycidae</taxon>
        <taxon>Lamiinae</taxon>
        <taxon>Acanthocinini</taxon>
        <taxon>Exocentrus</taxon>
    </lineage>
</organism>
<dbReference type="AlphaFoldDB" id="A0AAV8V5W5"/>
<gene>
    <name evidence="2" type="ORF">NQ315_015407</name>
</gene>
<comment type="caution">
    <text evidence="2">The sequence shown here is derived from an EMBL/GenBank/DDBJ whole genome shotgun (WGS) entry which is preliminary data.</text>
</comment>